<protein>
    <submittedName>
        <fullName evidence="2">PTS system mannose/fructose/sorbose family transporter subunit IID</fullName>
    </submittedName>
</protein>
<feature type="transmembrane region" description="Helical" evidence="1">
    <location>
        <begin position="253"/>
        <end position="270"/>
    </location>
</feature>
<gene>
    <name evidence="2" type="ORF">FYJ39_17950</name>
</gene>
<dbReference type="AlphaFoldDB" id="A0A7X2TEM0"/>
<dbReference type="PANTHER" id="PTHR32502">
    <property type="entry name" value="N-ACETYLGALACTOSAMINE PERMEASE II COMPONENT-RELATED"/>
    <property type="match status" value="1"/>
</dbReference>
<dbReference type="RefSeq" id="WP_154473794.1">
    <property type="nucleotide sequence ID" value="NZ_DBEWUL010000175.1"/>
</dbReference>
<dbReference type="GO" id="GO:0009401">
    <property type="term" value="P:phosphoenolpyruvate-dependent sugar phosphotransferase system"/>
    <property type="evidence" value="ECO:0007669"/>
    <property type="project" value="InterPro"/>
</dbReference>
<proteinExistence type="predicted"/>
<keyword evidence="1" id="KW-0812">Transmembrane</keyword>
<evidence type="ECO:0000313" key="2">
    <source>
        <dbReference type="EMBL" id="MSS38363.1"/>
    </source>
</evidence>
<keyword evidence="3" id="KW-1185">Reference proteome</keyword>
<evidence type="ECO:0000313" key="3">
    <source>
        <dbReference type="Proteomes" id="UP000429958"/>
    </source>
</evidence>
<dbReference type="Proteomes" id="UP000429958">
    <property type="component" value="Unassembled WGS sequence"/>
</dbReference>
<comment type="caution">
    <text evidence="2">The sequence shown here is derived from an EMBL/GenBank/DDBJ whole genome shotgun (WGS) entry which is preliminary data.</text>
</comment>
<dbReference type="PANTHER" id="PTHR32502:SF23">
    <property type="entry name" value="TRANSPORT PROTEIN, PTS SYSTEM"/>
    <property type="match status" value="1"/>
</dbReference>
<dbReference type="Pfam" id="PF03613">
    <property type="entry name" value="EIID-AGA"/>
    <property type="match status" value="1"/>
</dbReference>
<evidence type="ECO:0000256" key="1">
    <source>
        <dbReference type="SAM" id="Phobius"/>
    </source>
</evidence>
<reference evidence="2 3" key="1">
    <citation type="submission" date="2019-08" db="EMBL/GenBank/DDBJ databases">
        <title>In-depth cultivation of the pig gut microbiome towards novel bacterial diversity and tailored functional studies.</title>
        <authorList>
            <person name="Wylensek D."/>
            <person name="Hitch T.C.A."/>
            <person name="Clavel T."/>
        </authorList>
    </citation>
    <scope>NUCLEOTIDE SEQUENCE [LARGE SCALE GENOMIC DNA]</scope>
    <source>
        <strain evidence="2 3">WCA-389-WT-23D1</strain>
    </source>
</reference>
<dbReference type="EMBL" id="VUMD01000023">
    <property type="protein sequence ID" value="MSS38363.1"/>
    <property type="molecule type" value="Genomic_DNA"/>
</dbReference>
<keyword evidence="1" id="KW-0472">Membrane</keyword>
<dbReference type="GO" id="GO:0005886">
    <property type="term" value="C:plasma membrane"/>
    <property type="evidence" value="ECO:0007669"/>
    <property type="project" value="TreeGrafter"/>
</dbReference>
<name>A0A7X2TEM0_9CLOT</name>
<dbReference type="PROSITE" id="PS51108">
    <property type="entry name" value="PTS_EIID"/>
    <property type="match status" value="1"/>
</dbReference>
<accession>A0A7X2TEM0</accession>
<organism evidence="2 3">
    <name type="scientific">Clostridium porci</name>
    <dbReference type="NCBI Taxonomy" id="2605778"/>
    <lineage>
        <taxon>Bacteria</taxon>
        <taxon>Bacillati</taxon>
        <taxon>Bacillota</taxon>
        <taxon>Clostridia</taxon>
        <taxon>Eubacteriales</taxon>
        <taxon>Clostridiaceae</taxon>
        <taxon>Clostridium</taxon>
    </lineage>
</organism>
<feature type="transmembrane region" description="Helical" evidence="1">
    <location>
        <begin position="143"/>
        <end position="165"/>
    </location>
</feature>
<dbReference type="InterPro" id="IPR004704">
    <property type="entry name" value="PTS_IID_man"/>
</dbReference>
<keyword evidence="1" id="KW-1133">Transmembrane helix</keyword>
<dbReference type="InterPro" id="IPR050303">
    <property type="entry name" value="GatZ_KbaZ_carbometab"/>
</dbReference>
<feature type="transmembrane region" description="Helical" evidence="1">
    <location>
        <begin position="228"/>
        <end position="246"/>
    </location>
</feature>
<feature type="transmembrane region" description="Helical" evidence="1">
    <location>
        <begin position="186"/>
        <end position="208"/>
    </location>
</feature>
<sequence>MSKRELTKEDKHMLRGMFLYSFEMEHSYNYERQQGLGYSLAMWPAIKRFYKSKEEQGEALERHMAVFNATPHIETLIMGISAAMEREASENQDFDKSSINSVKIGLMGPFSGIGDSIFWGTLRIIATGIGLSLASQGNILGPILFLLIFNIPHLIIKYLCTFWGYQFGTDLMGNARSSGLLDKISRAATIVGLMVVGAMSADMVKLSFAYEFTIKENVFALQSYIDQIFPLLLPLCYTLFMFYLLTKKVKPTTLLLASIAIAVLGSVAGLL</sequence>